<feature type="compositionally biased region" description="Pro residues" evidence="1">
    <location>
        <begin position="30"/>
        <end position="44"/>
    </location>
</feature>
<name>A0A165IQ00_9BASI</name>
<keyword evidence="4" id="KW-1185">Reference proteome</keyword>
<evidence type="ECO:0000256" key="1">
    <source>
        <dbReference type="SAM" id="MobiDB-lite"/>
    </source>
</evidence>
<feature type="domain" description="DnaJ homologue subfamily C member 28 conserved" evidence="2">
    <location>
        <begin position="243"/>
        <end position="313"/>
    </location>
</feature>
<dbReference type="Pfam" id="PF09350">
    <property type="entry name" value="DJC28_CD"/>
    <property type="match status" value="1"/>
</dbReference>
<dbReference type="AlphaFoldDB" id="A0A165IQ00"/>
<evidence type="ECO:0000313" key="3">
    <source>
        <dbReference type="EMBL" id="KZT60852.1"/>
    </source>
</evidence>
<dbReference type="EMBL" id="KV423928">
    <property type="protein sequence ID" value="KZT60852.1"/>
    <property type="molecule type" value="Genomic_DNA"/>
</dbReference>
<dbReference type="PANTHER" id="PTHR39394">
    <property type="entry name" value="YALI0E31793P"/>
    <property type="match status" value="1"/>
</dbReference>
<reference evidence="3 4" key="1">
    <citation type="journal article" date="2016" name="Mol. Biol. Evol.">
        <title>Comparative Genomics of Early-Diverging Mushroom-Forming Fungi Provides Insights into the Origins of Lignocellulose Decay Capabilities.</title>
        <authorList>
            <person name="Nagy L.G."/>
            <person name="Riley R."/>
            <person name="Tritt A."/>
            <person name="Adam C."/>
            <person name="Daum C."/>
            <person name="Floudas D."/>
            <person name="Sun H."/>
            <person name="Yadav J.S."/>
            <person name="Pangilinan J."/>
            <person name="Larsson K.H."/>
            <person name="Matsuura K."/>
            <person name="Barry K."/>
            <person name="Labutti K."/>
            <person name="Kuo R."/>
            <person name="Ohm R.A."/>
            <person name="Bhattacharya S.S."/>
            <person name="Shirouzu T."/>
            <person name="Yoshinaga Y."/>
            <person name="Martin F.M."/>
            <person name="Grigoriev I.V."/>
            <person name="Hibbett D.S."/>
        </authorList>
    </citation>
    <scope>NUCLEOTIDE SEQUENCE [LARGE SCALE GENOMIC DNA]</scope>
    <source>
        <strain evidence="3 4">HHB12733</strain>
    </source>
</reference>
<accession>A0A165IQ00</accession>
<protein>
    <recommendedName>
        <fullName evidence="2">DnaJ homologue subfamily C member 28 conserved domain-containing protein</fullName>
    </recommendedName>
</protein>
<dbReference type="InterPro" id="IPR018961">
    <property type="entry name" value="DnaJ_homolog_subfam-C_membr-28"/>
</dbReference>
<evidence type="ECO:0000259" key="2">
    <source>
        <dbReference type="Pfam" id="PF09350"/>
    </source>
</evidence>
<feature type="region of interest" description="Disordered" evidence="1">
    <location>
        <begin position="23"/>
        <end position="63"/>
    </location>
</feature>
<dbReference type="OrthoDB" id="547796at2759"/>
<dbReference type="InParanoid" id="A0A165IQ00"/>
<sequence>MSWRHSVLPHPLSRPRAFLATRLAHSPASTTPPPPAPAKPPPPGSAAAKLWADADAEEEPTPSRRVQALLNKEENWTGDERVEDTVLRMLVDKYKPLRTGTIQSAEEKIRARKDDVAGFVPAQQPFASGSSTIIVTQTPKTAVDPATHKPWHTTFRPPSHATLPQVKYGNPILSTPNKTPTLPQEALADPRIRAAARIAKKRGETQGRITRARESTLDYRLGARSAAGGKGENPTSLRGWTSLIEERIEQARLAGHFNNLNGRGKPIVRDNEERNPFLGREEFFMNRIVKRNGAAPPWIELQKELDGAILTFRRLLQEGWVRRATRMLTLSYPPNTLRHMTPQDAARFRDSEWEQRESGYHTTAIDELNGLVRKYNALAPYAVRRTYLTKEAELARVFERSGEMIAKSFRNFYGGSGGSDGAGAGIGDDAEGDGVGRALGKESTPAAEPFSLRLFLTRWIAKLTGGRSQL</sequence>
<dbReference type="PANTHER" id="PTHR39394:SF1">
    <property type="entry name" value="DNAJ HOMOLOGUE SUBFAMILY C MEMBER 28 CONSERVED DOMAIN-CONTAINING PROTEIN"/>
    <property type="match status" value="1"/>
</dbReference>
<evidence type="ECO:0000313" key="4">
    <source>
        <dbReference type="Proteomes" id="UP000076842"/>
    </source>
</evidence>
<dbReference type="Proteomes" id="UP000076842">
    <property type="component" value="Unassembled WGS sequence"/>
</dbReference>
<gene>
    <name evidence="3" type="ORF">CALCODRAFT_492128</name>
</gene>
<organism evidence="3 4">
    <name type="scientific">Calocera cornea HHB12733</name>
    <dbReference type="NCBI Taxonomy" id="1353952"/>
    <lineage>
        <taxon>Eukaryota</taxon>
        <taxon>Fungi</taxon>
        <taxon>Dikarya</taxon>
        <taxon>Basidiomycota</taxon>
        <taxon>Agaricomycotina</taxon>
        <taxon>Dacrymycetes</taxon>
        <taxon>Dacrymycetales</taxon>
        <taxon>Dacrymycetaceae</taxon>
        <taxon>Calocera</taxon>
    </lineage>
</organism>
<proteinExistence type="predicted"/>